<protein>
    <submittedName>
        <fullName evidence="1">Uncharacterized protein</fullName>
    </submittedName>
</protein>
<dbReference type="AlphaFoldDB" id="A0AA40BXY0"/>
<name>A0AA40BXY0_9PEZI</name>
<reference evidence="1" key="1">
    <citation type="submission" date="2023-06" db="EMBL/GenBank/DDBJ databases">
        <title>Genome-scale phylogeny and comparative genomics of the fungal order Sordariales.</title>
        <authorList>
            <consortium name="Lawrence Berkeley National Laboratory"/>
            <person name="Hensen N."/>
            <person name="Bonometti L."/>
            <person name="Westerberg I."/>
            <person name="Brannstrom I.O."/>
            <person name="Guillou S."/>
            <person name="Cros-Aarteil S."/>
            <person name="Calhoun S."/>
            <person name="Haridas S."/>
            <person name="Kuo A."/>
            <person name="Mondo S."/>
            <person name="Pangilinan J."/>
            <person name="Riley R."/>
            <person name="Labutti K."/>
            <person name="Andreopoulos B."/>
            <person name="Lipzen A."/>
            <person name="Chen C."/>
            <person name="Yanf M."/>
            <person name="Daum C."/>
            <person name="Ng V."/>
            <person name="Clum A."/>
            <person name="Steindorff A."/>
            <person name="Ohm R."/>
            <person name="Martin F."/>
            <person name="Silar P."/>
            <person name="Natvig D."/>
            <person name="Lalanne C."/>
            <person name="Gautier V."/>
            <person name="Ament-Velasquez S.L."/>
            <person name="Kruys A."/>
            <person name="Hutchinson M.I."/>
            <person name="Powell A.J."/>
            <person name="Barry K."/>
            <person name="Miller A.N."/>
            <person name="Grigoriev I.V."/>
            <person name="Debuchy R."/>
            <person name="Gladieux P."/>
            <person name="Thoren M.H."/>
            <person name="Johannesson H."/>
        </authorList>
    </citation>
    <scope>NUCLEOTIDE SEQUENCE</scope>
    <source>
        <strain evidence="1">CBS 606.72</strain>
    </source>
</reference>
<proteinExistence type="predicted"/>
<dbReference type="Proteomes" id="UP001175000">
    <property type="component" value="Unassembled WGS sequence"/>
</dbReference>
<evidence type="ECO:0000313" key="1">
    <source>
        <dbReference type="EMBL" id="KAK0617674.1"/>
    </source>
</evidence>
<dbReference type="EMBL" id="JAULSU010000005">
    <property type="protein sequence ID" value="KAK0617674.1"/>
    <property type="molecule type" value="Genomic_DNA"/>
</dbReference>
<sequence>MARIVEIPPTWRDIVAKASIQRQIPDPDNSKMDSKHISGSMLPPDHDLHRAMMAEDDELGSAVKTAILALEDDELGVIVKTAVIALENAEVLDLTFVASELRAHLTAVKEMDRAFNAAEAEQNRVFRAAQEEKNRVFRAAQEEKNRVFRAAQEESNRVCRAAQEENNRVFRAAQEEKLRAFCAAEEKKGRAYRSERFNTFIGHRAVGQVHRAFRRMPVGSSVAAIGVGAAACGLAA</sequence>
<organism evidence="1 2">
    <name type="scientific">Immersiella caudata</name>
    <dbReference type="NCBI Taxonomy" id="314043"/>
    <lineage>
        <taxon>Eukaryota</taxon>
        <taxon>Fungi</taxon>
        <taxon>Dikarya</taxon>
        <taxon>Ascomycota</taxon>
        <taxon>Pezizomycotina</taxon>
        <taxon>Sordariomycetes</taxon>
        <taxon>Sordariomycetidae</taxon>
        <taxon>Sordariales</taxon>
        <taxon>Lasiosphaeriaceae</taxon>
        <taxon>Immersiella</taxon>
    </lineage>
</organism>
<accession>A0AA40BXY0</accession>
<keyword evidence="2" id="KW-1185">Reference proteome</keyword>
<comment type="caution">
    <text evidence="1">The sequence shown here is derived from an EMBL/GenBank/DDBJ whole genome shotgun (WGS) entry which is preliminary data.</text>
</comment>
<gene>
    <name evidence="1" type="ORF">B0T14DRAFT_498646</name>
</gene>
<evidence type="ECO:0000313" key="2">
    <source>
        <dbReference type="Proteomes" id="UP001175000"/>
    </source>
</evidence>